<dbReference type="InterPro" id="IPR052158">
    <property type="entry name" value="INH-QAR"/>
</dbReference>
<dbReference type="PANTHER" id="PTHR43130">
    <property type="entry name" value="ARAC-FAMILY TRANSCRIPTIONAL REGULATOR"/>
    <property type="match status" value="1"/>
</dbReference>
<dbReference type="Pfam" id="PF01965">
    <property type="entry name" value="DJ-1_PfpI"/>
    <property type="match status" value="1"/>
</dbReference>
<evidence type="ECO:0000313" key="4">
    <source>
        <dbReference type="EMBL" id="MDT0261089.1"/>
    </source>
</evidence>
<dbReference type="SUPFAM" id="SSF52317">
    <property type="entry name" value="Class I glutamine amidotransferase-like"/>
    <property type="match status" value="1"/>
</dbReference>
<keyword evidence="2" id="KW-0804">Transcription</keyword>
<organism evidence="4 5">
    <name type="scientific">Jatrophihabitans lederbergiae</name>
    <dbReference type="NCBI Taxonomy" id="3075547"/>
    <lineage>
        <taxon>Bacteria</taxon>
        <taxon>Bacillati</taxon>
        <taxon>Actinomycetota</taxon>
        <taxon>Actinomycetes</taxon>
        <taxon>Jatrophihabitantales</taxon>
        <taxon>Jatrophihabitantaceae</taxon>
        <taxon>Jatrophihabitans</taxon>
    </lineage>
</organism>
<evidence type="ECO:0000256" key="2">
    <source>
        <dbReference type="ARBA" id="ARBA00023163"/>
    </source>
</evidence>
<keyword evidence="5" id="KW-1185">Reference proteome</keyword>
<evidence type="ECO:0000313" key="5">
    <source>
        <dbReference type="Proteomes" id="UP001183176"/>
    </source>
</evidence>
<dbReference type="InterPro" id="IPR002818">
    <property type="entry name" value="DJ-1/PfpI"/>
</dbReference>
<dbReference type="SMART" id="SM00342">
    <property type="entry name" value="HTH_ARAC"/>
    <property type="match status" value="1"/>
</dbReference>
<evidence type="ECO:0000259" key="3">
    <source>
        <dbReference type="PROSITE" id="PS01124"/>
    </source>
</evidence>
<dbReference type="PANTHER" id="PTHR43130:SF3">
    <property type="entry name" value="HTH-TYPE TRANSCRIPTIONAL REGULATOR RV1931C"/>
    <property type="match status" value="1"/>
</dbReference>
<comment type="caution">
    <text evidence="4">The sequence shown here is derived from an EMBL/GenBank/DDBJ whole genome shotgun (WGS) entry which is preliminary data.</text>
</comment>
<feature type="domain" description="HTH araC/xylS-type" evidence="3">
    <location>
        <begin position="218"/>
        <end position="316"/>
    </location>
</feature>
<dbReference type="SUPFAM" id="SSF46689">
    <property type="entry name" value="Homeodomain-like"/>
    <property type="match status" value="2"/>
</dbReference>
<reference evidence="5" key="1">
    <citation type="submission" date="2023-07" db="EMBL/GenBank/DDBJ databases">
        <title>30 novel species of actinomycetes from the DSMZ collection.</title>
        <authorList>
            <person name="Nouioui I."/>
        </authorList>
    </citation>
    <scope>NUCLEOTIDE SEQUENCE [LARGE SCALE GENOMIC DNA]</scope>
    <source>
        <strain evidence="5">DSM 44399</strain>
    </source>
</reference>
<accession>A0ABU2J7Y5</accession>
<keyword evidence="1" id="KW-0805">Transcription regulation</keyword>
<evidence type="ECO:0000256" key="1">
    <source>
        <dbReference type="ARBA" id="ARBA00023015"/>
    </source>
</evidence>
<dbReference type="RefSeq" id="WP_311422245.1">
    <property type="nucleotide sequence ID" value="NZ_JAVREH010000006.1"/>
</dbReference>
<dbReference type="Gene3D" id="1.10.10.60">
    <property type="entry name" value="Homeodomain-like"/>
    <property type="match status" value="1"/>
</dbReference>
<dbReference type="InterPro" id="IPR029062">
    <property type="entry name" value="Class_I_gatase-like"/>
</dbReference>
<name>A0ABU2J7Y5_9ACTN</name>
<dbReference type="InterPro" id="IPR009057">
    <property type="entry name" value="Homeodomain-like_sf"/>
</dbReference>
<dbReference type="Gene3D" id="3.40.50.880">
    <property type="match status" value="1"/>
</dbReference>
<dbReference type="EMBL" id="JAVREH010000006">
    <property type="protein sequence ID" value="MDT0261089.1"/>
    <property type="molecule type" value="Genomic_DNA"/>
</dbReference>
<dbReference type="CDD" id="cd03137">
    <property type="entry name" value="GATase1_AraC_1"/>
    <property type="match status" value="1"/>
</dbReference>
<dbReference type="InterPro" id="IPR018060">
    <property type="entry name" value="HTH_AraC"/>
</dbReference>
<dbReference type="Proteomes" id="UP001183176">
    <property type="component" value="Unassembled WGS sequence"/>
</dbReference>
<protein>
    <submittedName>
        <fullName evidence="4">Helix-turn-helix domain-containing protein</fullName>
    </submittedName>
</protein>
<proteinExistence type="predicted"/>
<dbReference type="Pfam" id="PF12833">
    <property type="entry name" value="HTH_18"/>
    <property type="match status" value="1"/>
</dbReference>
<dbReference type="PROSITE" id="PS01124">
    <property type="entry name" value="HTH_ARAC_FAMILY_2"/>
    <property type="match status" value="1"/>
</dbReference>
<gene>
    <name evidence="4" type="ORF">RM423_06735</name>
</gene>
<sequence length="319" mass="35411">MIRLAPHRIVTLGYRGMSPFELSIVIEVFGLSRPELDVRRWYSVDVCAVDPGVQPAVGGISITVPYGIAAIDDADTVIVPGWPVYSDVPEILIDAIRRAHSRGARIVSICSGAFVLAAAGILERREVATHWLHADLLAARYPNLTVNRDVLYTDEANLLTSAGSAAGIDLCLHLVRRDHGAAVANQVARRLVVPAHREGGQTQFIERPVAVDGETTVHDIVDWMDRNLSTPMTVTVLARRAHMSERHFTRRFREITGESPVHWLIGRRVDASLELLEHGATAIEDVARTIGFANAITYRHHFRSRMHTTPMAYRRAFRA</sequence>